<dbReference type="FunFam" id="3.90.1150.10:FF:000008">
    <property type="entry name" value="Cystathionine gamma-synthase"/>
    <property type="match status" value="1"/>
</dbReference>
<dbReference type="InterPro" id="IPR000277">
    <property type="entry name" value="Cys/Met-Metab_PyrdxlP-dep_enz"/>
</dbReference>
<comment type="similarity">
    <text evidence="2">Belongs to the trans-sulfuration enzymes family.</text>
</comment>
<comment type="cofactor">
    <cofactor evidence="1">
        <name>pyridoxal 5'-phosphate</name>
        <dbReference type="ChEBI" id="CHEBI:597326"/>
    </cofactor>
</comment>
<dbReference type="PANTHER" id="PTHR11808">
    <property type="entry name" value="TRANS-SULFURATION ENZYME FAMILY MEMBER"/>
    <property type="match status" value="1"/>
</dbReference>
<dbReference type="GO" id="GO:0019346">
    <property type="term" value="P:transsulfuration"/>
    <property type="evidence" value="ECO:0007669"/>
    <property type="project" value="InterPro"/>
</dbReference>
<dbReference type="GO" id="GO:0019343">
    <property type="term" value="P:cysteine biosynthetic process via cystathionine"/>
    <property type="evidence" value="ECO:0007669"/>
    <property type="project" value="TreeGrafter"/>
</dbReference>
<dbReference type="SUPFAM" id="SSF53383">
    <property type="entry name" value="PLP-dependent transferases"/>
    <property type="match status" value="1"/>
</dbReference>
<dbReference type="FunFam" id="3.40.640.10:FF:000009">
    <property type="entry name" value="Cystathionine gamma-synthase homolog"/>
    <property type="match status" value="1"/>
</dbReference>
<dbReference type="Proteomes" id="UP000007478">
    <property type="component" value="Chromosome"/>
</dbReference>
<keyword evidence="3" id="KW-0663">Pyridoxal phosphate</keyword>
<evidence type="ECO:0000256" key="3">
    <source>
        <dbReference type="ARBA" id="ARBA00022898"/>
    </source>
</evidence>
<name>F0LHW0_THEBM</name>
<organism evidence="4 5">
    <name type="scientific">Thermococcus barophilus (strain DSM 11836 / MP)</name>
    <dbReference type="NCBI Taxonomy" id="391623"/>
    <lineage>
        <taxon>Archaea</taxon>
        <taxon>Methanobacteriati</taxon>
        <taxon>Methanobacteriota</taxon>
        <taxon>Thermococci</taxon>
        <taxon>Thermococcales</taxon>
        <taxon>Thermococcaceae</taxon>
        <taxon>Thermococcus</taxon>
    </lineage>
</organism>
<evidence type="ECO:0000313" key="5">
    <source>
        <dbReference type="Proteomes" id="UP000007478"/>
    </source>
</evidence>
<dbReference type="Gene3D" id="3.90.1150.10">
    <property type="entry name" value="Aspartate Aminotransferase, domain 1"/>
    <property type="match status" value="1"/>
</dbReference>
<evidence type="ECO:0000313" key="4">
    <source>
        <dbReference type="EMBL" id="ADT84360.1"/>
    </source>
</evidence>
<dbReference type="CDD" id="cd00614">
    <property type="entry name" value="CGS_like"/>
    <property type="match status" value="1"/>
</dbReference>
<dbReference type="NCBIfam" id="NF005871">
    <property type="entry name" value="PRK07811.1"/>
    <property type="match status" value="1"/>
</dbReference>
<dbReference type="Gene3D" id="3.40.640.10">
    <property type="entry name" value="Type I PLP-dependent aspartate aminotransferase-like (Major domain)"/>
    <property type="match status" value="1"/>
</dbReference>
<dbReference type="AlphaFoldDB" id="F0LHW0"/>
<dbReference type="OrthoDB" id="43458at2157"/>
<protein>
    <submittedName>
        <fullName evidence="4">Cystathionine gamma-lyase</fullName>
    </submittedName>
</protein>
<accession>F0LHW0</accession>
<dbReference type="GO" id="GO:0005737">
    <property type="term" value="C:cytoplasm"/>
    <property type="evidence" value="ECO:0007669"/>
    <property type="project" value="TreeGrafter"/>
</dbReference>
<dbReference type="RefSeq" id="WP_013467658.1">
    <property type="nucleotide sequence ID" value="NC_014804.1"/>
</dbReference>
<dbReference type="InterPro" id="IPR015421">
    <property type="entry name" value="PyrdxlP-dep_Trfase_major"/>
</dbReference>
<dbReference type="GO" id="GO:0030170">
    <property type="term" value="F:pyridoxal phosphate binding"/>
    <property type="evidence" value="ECO:0007669"/>
    <property type="project" value="InterPro"/>
</dbReference>
<dbReference type="PIRSF" id="PIRSF001434">
    <property type="entry name" value="CGS"/>
    <property type="match status" value="1"/>
</dbReference>
<dbReference type="HOGENOM" id="CLU_018986_2_0_2"/>
<dbReference type="InterPro" id="IPR015422">
    <property type="entry name" value="PyrdxlP-dep_Trfase_small"/>
</dbReference>
<dbReference type="GeneID" id="10041701"/>
<dbReference type="GO" id="GO:0004123">
    <property type="term" value="F:cystathionine gamma-lyase activity"/>
    <property type="evidence" value="ECO:0007669"/>
    <property type="project" value="TreeGrafter"/>
</dbReference>
<proteinExistence type="inferred from homology"/>
<dbReference type="Pfam" id="PF01053">
    <property type="entry name" value="Cys_Met_Meta_PP"/>
    <property type="match status" value="1"/>
</dbReference>
<dbReference type="KEGG" id="tba:TERMP_01385"/>
<evidence type="ECO:0000256" key="2">
    <source>
        <dbReference type="ARBA" id="ARBA00009077"/>
    </source>
</evidence>
<reference evidence="4 5" key="1">
    <citation type="journal article" date="2011" name="J. Bacteriol.">
        <title>Complete genome sequence of the hyperthermophilic, piezophilic, heterotrophic, and carboxydotrophic archaeon Thermococcus barophilus MP.</title>
        <authorList>
            <person name="Vannier P."/>
            <person name="Marteinsson V.T."/>
            <person name="Fridjonsson O.H."/>
            <person name="Oger P."/>
            <person name="Jebbar M."/>
        </authorList>
    </citation>
    <scope>NUCLEOTIDE SEQUENCE [LARGE SCALE GENOMIC DNA]</scope>
    <source>
        <strain evidence="5">DSM 11836 / MP</strain>
    </source>
</reference>
<keyword evidence="5" id="KW-1185">Reference proteome</keyword>
<dbReference type="EMBL" id="CP002372">
    <property type="protein sequence ID" value="ADT84360.1"/>
    <property type="molecule type" value="Genomic_DNA"/>
</dbReference>
<sequence length="385" mass="43048">MRFSTKAIHVGEEPESMQHGDVVSPIHLSTTFAKRSIKEVEEGYVYSRSGNPTRDALERKLAALENAKYGLAFSSGLAAESTILLALLKKGDHVIAFDDLYGGTKRLFNQVMERFGIEFTYVDARESENVRNAIRENTRMVWLETPTNPLLKLADIRAVAEIAHERDIIVVVDNTFASPYFQNPLDLGADIVLHSVTKYLGGHSDVVGGAVMVNDDEIYERLKFHQNAVGAILSPFDSWLVMRGIKTLAVRMERHEKNAMTIARYLEEHPLVERVYYPGLPSHPQHELAKRQMRGFGGMLSFELKGGLEEAIKFVESLEIFALAESLGGVESLIELPAIMTHASVPKDEREKVGIRDSLIRVSVGIEDVEDLIEDLERGFEAVRA</sequence>
<dbReference type="PATRIC" id="fig|391623.17.peg.1385"/>
<dbReference type="InterPro" id="IPR015424">
    <property type="entry name" value="PyrdxlP-dep_Trfase"/>
</dbReference>
<dbReference type="PANTHER" id="PTHR11808:SF15">
    <property type="entry name" value="CYSTATHIONINE GAMMA-LYASE"/>
    <property type="match status" value="1"/>
</dbReference>
<dbReference type="eggNOG" id="arCOG00060">
    <property type="taxonomic scope" value="Archaea"/>
</dbReference>
<evidence type="ECO:0000256" key="1">
    <source>
        <dbReference type="ARBA" id="ARBA00001933"/>
    </source>
</evidence>
<gene>
    <name evidence="4" type="ordered locus">TERMP_01385</name>
</gene>